<keyword evidence="16" id="KW-1185">Reference proteome</keyword>
<comment type="subcellular location">
    <subcellularLocation>
        <location evidence="1">Cell membrane</location>
        <topology evidence="1">Single-pass type I membrane protein</topology>
    </subcellularLocation>
</comment>
<feature type="domain" description="Disease resistance R13L4/SHOC-2-like LRR" evidence="14">
    <location>
        <begin position="300"/>
        <end position="460"/>
    </location>
</feature>
<evidence type="ECO:0000313" key="15">
    <source>
        <dbReference type="EMBL" id="ONK64119.1"/>
    </source>
</evidence>
<keyword evidence="4" id="KW-0433">Leucine-rich repeat</keyword>
<dbReference type="EMBL" id="CM007387">
    <property type="protein sequence ID" value="ONK64119.1"/>
    <property type="molecule type" value="Genomic_DNA"/>
</dbReference>
<dbReference type="FunFam" id="3.80.10.10:FF:000383">
    <property type="entry name" value="Leucine-rich repeat receptor protein kinase EMS1"/>
    <property type="match status" value="1"/>
</dbReference>
<evidence type="ECO:0000256" key="12">
    <source>
        <dbReference type="SAM" id="SignalP"/>
    </source>
</evidence>
<dbReference type="Gene3D" id="3.80.10.10">
    <property type="entry name" value="Ribonuclease Inhibitor"/>
    <property type="match status" value="4"/>
</dbReference>
<keyword evidence="3" id="KW-1003">Cell membrane</keyword>
<dbReference type="PROSITE" id="PS51450">
    <property type="entry name" value="LRR"/>
    <property type="match status" value="1"/>
</dbReference>
<dbReference type="FunFam" id="3.80.10.10:FF:001347">
    <property type="entry name" value="LRR receptor-like serine/threonine-protein kinase GSO2"/>
    <property type="match status" value="1"/>
</dbReference>
<dbReference type="SMART" id="SM00369">
    <property type="entry name" value="LRR_TYP"/>
    <property type="match status" value="5"/>
</dbReference>
<dbReference type="AlphaFoldDB" id="A0A5P1EH21"/>
<dbReference type="Pfam" id="PF08263">
    <property type="entry name" value="LRRNT_2"/>
    <property type="match status" value="1"/>
</dbReference>
<feature type="chain" id="PRO_5024430386" evidence="12">
    <location>
        <begin position="20"/>
        <end position="610"/>
    </location>
</feature>
<dbReference type="Pfam" id="PF23598">
    <property type="entry name" value="LRR_14"/>
    <property type="match status" value="1"/>
</dbReference>
<reference evidence="16" key="1">
    <citation type="journal article" date="2017" name="Nat. Commun.">
        <title>The asparagus genome sheds light on the origin and evolution of a young Y chromosome.</title>
        <authorList>
            <person name="Harkess A."/>
            <person name="Zhou J."/>
            <person name="Xu C."/>
            <person name="Bowers J.E."/>
            <person name="Van der Hulst R."/>
            <person name="Ayyampalayam S."/>
            <person name="Mercati F."/>
            <person name="Riccardi P."/>
            <person name="McKain M.R."/>
            <person name="Kakrana A."/>
            <person name="Tang H."/>
            <person name="Ray J."/>
            <person name="Groenendijk J."/>
            <person name="Arikit S."/>
            <person name="Mathioni S.M."/>
            <person name="Nakano M."/>
            <person name="Shan H."/>
            <person name="Telgmann-Rauber A."/>
            <person name="Kanno A."/>
            <person name="Yue Z."/>
            <person name="Chen H."/>
            <person name="Li W."/>
            <person name="Chen Y."/>
            <person name="Xu X."/>
            <person name="Zhang Y."/>
            <person name="Luo S."/>
            <person name="Chen H."/>
            <person name="Gao J."/>
            <person name="Mao Z."/>
            <person name="Pires J.C."/>
            <person name="Luo M."/>
            <person name="Kudrna D."/>
            <person name="Wing R.A."/>
            <person name="Meyers B.C."/>
            <person name="Yi K."/>
            <person name="Kong H."/>
            <person name="Lavrijsen P."/>
            <person name="Sunseri F."/>
            <person name="Falavigna A."/>
            <person name="Ye Y."/>
            <person name="Leebens-Mack J.H."/>
            <person name="Chen G."/>
        </authorList>
    </citation>
    <scope>NUCLEOTIDE SEQUENCE [LARGE SCALE GENOMIC DNA]</scope>
    <source>
        <strain evidence="16">cv. DH0086</strain>
    </source>
</reference>
<dbReference type="InterPro" id="IPR046956">
    <property type="entry name" value="RLP23-like"/>
</dbReference>
<evidence type="ECO:0000256" key="6">
    <source>
        <dbReference type="ARBA" id="ARBA00022729"/>
    </source>
</evidence>
<protein>
    <submittedName>
        <fullName evidence="15">Uncharacterized protein</fullName>
    </submittedName>
</protein>
<proteinExistence type="inferred from homology"/>
<evidence type="ECO:0000256" key="8">
    <source>
        <dbReference type="ARBA" id="ARBA00022989"/>
    </source>
</evidence>
<dbReference type="InterPro" id="IPR032675">
    <property type="entry name" value="LRR_dom_sf"/>
</dbReference>
<accession>A0A5P1EH21</accession>
<evidence type="ECO:0000256" key="2">
    <source>
        <dbReference type="ARBA" id="ARBA00009592"/>
    </source>
</evidence>
<keyword evidence="9" id="KW-0472">Membrane</keyword>
<keyword evidence="6 12" id="KW-0732">Signal</keyword>
<name>A0A5P1EH21_ASPOF</name>
<keyword evidence="5" id="KW-0812">Transmembrane</keyword>
<evidence type="ECO:0000256" key="10">
    <source>
        <dbReference type="ARBA" id="ARBA00023170"/>
    </source>
</evidence>
<dbReference type="Pfam" id="PF00560">
    <property type="entry name" value="LRR_1"/>
    <property type="match status" value="6"/>
</dbReference>
<keyword evidence="10" id="KW-0675">Receptor</keyword>
<dbReference type="InterPro" id="IPR013210">
    <property type="entry name" value="LRR_N_plant-typ"/>
</dbReference>
<dbReference type="PANTHER" id="PTHR48063:SF112">
    <property type="entry name" value="RECEPTOR LIKE PROTEIN 30-LIKE"/>
    <property type="match status" value="1"/>
</dbReference>
<dbReference type="FunFam" id="3.80.10.10:FF:000649">
    <property type="entry name" value="Leucine Rich Repeat family protein"/>
    <property type="match status" value="1"/>
</dbReference>
<sequence length="610" mass="67474">MQILAFTILFFNMIPLSTSCVPDEIGALRDLKLGLEDPSRRLASWTGDDCCSWAGVGCDNRTGHVVRLDLHTRTSNYSMKLNGAFSSSTIFLKHLQYLDVSGNDFKGSSVPPFIDSFTELSYLDLSNAGFYGTVPPQIGNISGLRHVDISGNYFSDDDNGNAGWFQALSRLSPLEFLNLADCDLSIIPQSLSNDNVFRSLSFLDLSSNSFNSSIPDWVFAITSLQHLDLSGNSFQGPIPSSVGTLGSLKFLGISSIQNIVSIPSELGNLCNLKFLDLSYSPLRTELIKLERIFSGCIRNSLEYLDFSGSELSGKLPEWIGEIKNLKSLQLFRNSIYGSVPDSIGRLSHLETLHISSNLLNGTITKSLGQLSNLLSLDLSENSLHGVLSEVHFDNLTRLDFLDLSSNSLIIEIDSDWIPPFQLEYLSLGHCKIGPSFPLWLSNQNNLTYLDLSQTDISDTMPDWFWSLTSKLNYLDLSNNQILGKLPDSLVLGDGDYVQVFLNSNKFYGGVPRVPPNVARLSLSNNSLSGQIRASISDEKSILELISFSMNKLIGTIPSSFCKLRKLHYLDVSSNHLSGELPNCWNRSSEYLQGLDFSNNNFTELHQLGNS</sequence>
<evidence type="ECO:0000256" key="7">
    <source>
        <dbReference type="ARBA" id="ARBA00022737"/>
    </source>
</evidence>
<keyword evidence="7" id="KW-0677">Repeat</keyword>
<evidence type="ECO:0000256" key="3">
    <source>
        <dbReference type="ARBA" id="ARBA00022475"/>
    </source>
</evidence>
<dbReference type="Proteomes" id="UP000243459">
    <property type="component" value="Chromosome 7"/>
</dbReference>
<evidence type="ECO:0000256" key="4">
    <source>
        <dbReference type="ARBA" id="ARBA00022614"/>
    </source>
</evidence>
<dbReference type="PRINTS" id="PR00019">
    <property type="entry name" value="LEURICHRPT"/>
</dbReference>
<dbReference type="Gramene" id="ONK64119">
    <property type="protein sequence ID" value="ONK64119"/>
    <property type="gene ID" value="A4U43_C07F22280"/>
</dbReference>
<feature type="domain" description="Leucine-rich repeat-containing N-terminal plant-type" evidence="13">
    <location>
        <begin position="22"/>
        <end position="59"/>
    </location>
</feature>
<evidence type="ECO:0000256" key="9">
    <source>
        <dbReference type="ARBA" id="ARBA00023136"/>
    </source>
</evidence>
<evidence type="ECO:0000259" key="13">
    <source>
        <dbReference type="Pfam" id="PF08263"/>
    </source>
</evidence>
<dbReference type="PANTHER" id="PTHR48063">
    <property type="entry name" value="LRR RECEPTOR-LIKE KINASE"/>
    <property type="match status" value="1"/>
</dbReference>
<dbReference type="InterPro" id="IPR001611">
    <property type="entry name" value="Leu-rich_rpt"/>
</dbReference>
<gene>
    <name evidence="15" type="ORF">A4U43_C07F22280</name>
</gene>
<dbReference type="InterPro" id="IPR003591">
    <property type="entry name" value="Leu-rich_rpt_typical-subtyp"/>
</dbReference>
<evidence type="ECO:0000313" key="16">
    <source>
        <dbReference type="Proteomes" id="UP000243459"/>
    </source>
</evidence>
<organism evidence="15 16">
    <name type="scientific">Asparagus officinalis</name>
    <name type="common">Garden asparagus</name>
    <dbReference type="NCBI Taxonomy" id="4686"/>
    <lineage>
        <taxon>Eukaryota</taxon>
        <taxon>Viridiplantae</taxon>
        <taxon>Streptophyta</taxon>
        <taxon>Embryophyta</taxon>
        <taxon>Tracheophyta</taxon>
        <taxon>Spermatophyta</taxon>
        <taxon>Magnoliopsida</taxon>
        <taxon>Liliopsida</taxon>
        <taxon>Asparagales</taxon>
        <taxon>Asparagaceae</taxon>
        <taxon>Asparagoideae</taxon>
        <taxon>Asparagus</taxon>
    </lineage>
</organism>
<dbReference type="GO" id="GO:0005886">
    <property type="term" value="C:plasma membrane"/>
    <property type="evidence" value="ECO:0007669"/>
    <property type="project" value="UniProtKB-SubCell"/>
</dbReference>
<evidence type="ECO:0000256" key="5">
    <source>
        <dbReference type="ARBA" id="ARBA00022692"/>
    </source>
</evidence>
<evidence type="ECO:0000259" key="14">
    <source>
        <dbReference type="Pfam" id="PF23598"/>
    </source>
</evidence>
<feature type="signal peptide" evidence="12">
    <location>
        <begin position="1"/>
        <end position="19"/>
    </location>
</feature>
<evidence type="ECO:0000256" key="11">
    <source>
        <dbReference type="ARBA" id="ARBA00023180"/>
    </source>
</evidence>
<evidence type="ECO:0000256" key="1">
    <source>
        <dbReference type="ARBA" id="ARBA00004251"/>
    </source>
</evidence>
<keyword evidence="8" id="KW-1133">Transmembrane helix</keyword>
<dbReference type="SUPFAM" id="SSF52058">
    <property type="entry name" value="L domain-like"/>
    <property type="match status" value="2"/>
</dbReference>
<dbReference type="InterPro" id="IPR055414">
    <property type="entry name" value="LRR_R13L4/SHOC2-like"/>
</dbReference>
<keyword evidence="11" id="KW-0325">Glycoprotein</keyword>
<dbReference type="OMA" id="IVELWEN"/>
<comment type="similarity">
    <text evidence="2">Belongs to the RLP family.</text>
</comment>